<dbReference type="NCBIfam" id="NF006114">
    <property type="entry name" value="PRK08263.1"/>
    <property type="match status" value="1"/>
</dbReference>
<dbReference type="PANTHER" id="PTHR43976">
    <property type="entry name" value="SHORT CHAIN DEHYDROGENASE"/>
    <property type="match status" value="1"/>
</dbReference>
<dbReference type="InterPro" id="IPR051911">
    <property type="entry name" value="SDR_oxidoreductase"/>
</dbReference>
<sequence>MEKVIFITGASKGFGRVWTEAALERGDNVVATARNISALDDLVKKYGNSILTLPLDVTSRDSAFNAIQQAYSHFGRLDVVINNAGYGHFGATEEVSEEEARAQMDTNFFGTLWVTQAALPVMRKQKSGHIIQISSIGGVIALPVLGIYHASKFAVEAFSESLAAEVAELGIKITLVEPGGYETDWLGTSSKQSKPLEAYDQIKESFKKVMGSQSFDPKKTGPIMLKLIDEKNPPLRLLLGDVWPILNRVYEDRRKVWEDWQDLSISAS</sequence>
<dbReference type="RefSeq" id="WP_147058026.1">
    <property type="nucleotide sequence ID" value="NZ_CP042437.1"/>
</dbReference>
<dbReference type="GO" id="GO:0016491">
    <property type="term" value="F:oxidoreductase activity"/>
    <property type="evidence" value="ECO:0007669"/>
    <property type="project" value="UniProtKB-KW"/>
</dbReference>
<dbReference type="InterPro" id="IPR002347">
    <property type="entry name" value="SDR_fam"/>
</dbReference>
<dbReference type="PANTHER" id="PTHR43976:SF16">
    <property type="entry name" value="SHORT-CHAIN DEHYDROGENASE_REDUCTASE FAMILY PROTEIN"/>
    <property type="match status" value="1"/>
</dbReference>
<dbReference type="Gene3D" id="3.40.50.720">
    <property type="entry name" value="NAD(P)-binding Rossmann-like Domain"/>
    <property type="match status" value="1"/>
</dbReference>
<proteinExistence type="inferred from homology"/>
<reference evidence="4 5" key="1">
    <citation type="journal article" date="2013" name="J. Microbiol.">
        <title>Mucilaginibacter ginsenosidivorax sp. nov., with ginsenoside converting activity isolated from sediment.</title>
        <authorList>
            <person name="Kim J.K."/>
            <person name="Choi T.E."/>
            <person name="Liu Q.M."/>
            <person name="Park H.Y."/>
            <person name="Yi T.H."/>
            <person name="Yoon M.H."/>
            <person name="Kim S.C."/>
            <person name="Im W.T."/>
        </authorList>
    </citation>
    <scope>NUCLEOTIDE SEQUENCE [LARGE SCALE GENOMIC DNA]</scope>
    <source>
        <strain evidence="4 5">KHI28</strain>
    </source>
</reference>
<dbReference type="KEGG" id="mgk:FSB76_24330"/>
<dbReference type="SUPFAM" id="SSF51735">
    <property type="entry name" value="NAD(P)-binding Rossmann-fold domains"/>
    <property type="match status" value="1"/>
</dbReference>
<accession>A0A5B8W591</accession>
<protein>
    <submittedName>
        <fullName evidence="4">SDR family oxidoreductase</fullName>
    </submittedName>
</protein>
<dbReference type="CDD" id="cd05374">
    <property type="entry name" value="17beta-HSD-like_SDR_c"/>
    <property type="match status" value="1"/>
</dbReference>
<evidence type="ECO:0000256" key="2">
    <source>
        <dbReference type="ARBA" id="ARBA00023002"/>
    </source>
</evidence>
<dbReference type="InterPro" id="IPR036291">
    <property type="entry name" value="NAD(P)-bd_dom_sf"/>
</dbReference>
<keyword evidence="5" id="KW-1185">Reference proteome</keyword>
<evidence type="ECO:0000313" key="4">
    <source>
        <dbReference type="EMBL" id="QEC78923.1"/>
    </source>
</evidence>
<gene>
    <name evidence="4" type="ORF">FSB76_24330</name>
</gene>
<dbReference type="AlphaFoldDB" id="A0A5B8W591"/>
<dbReference type="EMBL" id="CP042437">
    <property type="protein sequence ID" value="QEC78923.1"/>
    <property type="molecule type" value="Genomic_DNA"/>
</dbReference>
<dbReference type="PRINTS" id="PR00081">
    <property type="entry name" value="GDHRDH"/>
</dbReference>
<keyword evidence="2" id="KW-0560">Oxidoreductase</keyword>
<dbReference type="Pfam" id="PF00106">
    <property type="entry name" value="adh_short"/>
    <property type="match status" value="1"/>
</dbReference>
<organism evidence="4 5">
    <name type="scientific">Mucilaginibacter ginsenosidivorax</name>
    <dbReference type="NCBI Taxonomy" id="862126"/>
    <lineage>
        <taxon>Bacteria</taxon>
        <taxon>Pseudomonadati</taxon>
        <taxon>Bacteroidota</taxon>
        <taxon>Sphingobacteriia</taxon>
        <taxon>Sphingobacteriales</taxon>
        <taxon>Sphingobacteriaceae</taxon>
        <taxon>Mucilaginibacter</taxon>
    </lineage>
</organism>
<evidence type="ECO:0000256" key="3">
    <source>
        <dbReference type="RuleBase" id="RU000363"/>
    </source>
</evidence>
<evidence type="ECO:0000313" key="5">
    <source>
        <dbReference type="Proteomes" id="UP000321362"/>
    </source>
</evidence>
<name>A0A5B8W591_9SPHI</name>
<dbReference type="Proteomes" id="UP000321362">
    <property type="component" value="Chromosome"/>
</dbReference>
<dbReference type="PRINTS" id="PR00080">
    <property type="entry name" value="SDRFAMILY"/>
</dbReference>
<comment type="similarity">
    <text evidence="1 3">Belongs to the short-chain dehydrogenases/reductases (SDR) family.</text>
</comment>
<evidence type="ECO:0000256" key="1">
    <source>
        <dbReference type="ARBA" id="ARBA00006484"/>
    </source>
</evidence>
<dbReference type="OrthoDB" id="1235794at2"/>